<accession>A0A937FEW0</accession>
<keyword evidence="2" id="KW-1185">Reference proteome</keyword>
<gene>
    <name evidence="1" type="ORF">JK634_07345</name>
</gene>
<dbReference type="EMBL" id="JAESWA010000020">
    <property type="protein sequence ID" value="MBL4931615.1"/>
    <property type="molecule type" value="Genomic_DNA"/>
</dbReference>
<dbReference type="Proteomes" id="UP000623681">
    <property type="component" value="Unassembled WGS sequence"/>
</dbReference>
<evidence type="ECO:0000313" key="2">
    <source>
        <dbReference type="Proteomes" id="UP000623681"/>
    </source>
</evidence>
<dbReference type="AlphaFoldDB" id="A0A937FEW0"/>
<protein>
    <submittedName>
        <fullName evidence="1">Uncharacterized protein</fullName>
    </submittedName>
</protein>
<dbReference type="RefSeq" id="WP_202766997.1">
    <property type="nucleotide sequence ID" value="NZ_JAESWA010000020.1"/>
</dbReference>
<name>A0A937FEW0_9CLOT</name>
<proteinExistence type="predicted"/>
<evidence type="ECO:0000313" key="1">
    <source>
        <dbReference type="EMBL" id="MBL4931615.1"/>
    </source>
</evidence>
<reference evidence="1" key="1">
    <citation type="submission" date="2021-01" db="EMBL/GenBank/DDBJ databases">
        <title>Genome public.</title>
        <authorList>
            <person name="Liu C."/>
            <person name="Sun Q."/>
        </authorList>
    </citation>
    <scope>NUCLEOTIDE SEQUENCE</scope>
    <source>
        <strain evidence="1">YIM B02565</strain>
    </source>
</reference>
<comment type="caution">
    <text evidence="1">The sequence shown here is derived from an EMBL/GenBank/DDBJ whole genome shotgun (WGS) entry which is preliminary data.</text>
</comment>
<sequence>MKTKDEVYVKLEELKAKFQYEIEIAGNSINENVITIGKKIDEIINQYYNIRKNASANRE</sequence>
<organism evidence="1 2">
    <name type="scientific">Clostridium paridis</name>
    <dbReference type="NCBI Taxonomy" id="2803863"/>
    <lineage>
        <taxon>Bacteria</taxon>
        <taxon>Bacillati</taxon>
        <taxon>Bacillota</taxon>
        <taxon>Clostridia</taxon>
        <taxon>Eubacteriales</taxon>
        <taxon>Clostridiaceae</taxon>
        <taxon>Clostridium</taxon>
    </lineage>
</organism>